<sequence>MATPIERALGVFHETVARVPAYRAFLAEQGIDAGQVRDEAAFRALPLMTKENYFRRFPLDARCREGALARAEMIAVSSGSTGEPTFWPRTARDEALVAERFEQVFYDSFRADERTTLAVICFPLGTWVGGMYTTSGCRTLAAKGHKVTVVTPGNVKDEILRVVVALAPSFEQVVLLGYPPFLKDVVDTARARGIDPAPWHAKLVLAGEVVSEEWRTLLAERLGQGNILYDSASLYGTADAGVLATETPLSIALRRFFGAHPDLARERFGESRLPTLAQYDPLARYFEEHDGTLLFTADGGVPLVRYHIADTGGIAEFGAMMEFARARGFVMPAGLNERGLRELPFVWVFGRSHFTVSFFGANVFPENVTVALEEAPIHTWVTGKFVLMAEEDTAQDRRLRLVVELAPGVAADDDKIEAIAAAVVRALMLRSSEFAHYVPKERQRPEVMLAPAGDPTWFPVGVKHRYTRNTRPTSA</sequence>
<keyword evidence="1" id="KW-0436">Ligase</keyword>
<evidence type="ECO:0000313" key="2">
    <source>
        <dbReference type="Proteomes" id="UP001379533"/>
    </source>
</evidence>
<dbReference type="Gene3D" id="3.40.50.12780">
    <property type="entry name" value="N-terminal domain of ligase-like"/>
    <property type="match status" value="1"/>
</dbReference>
<name>A0ABZ2K1W2_9BACT</name>
<keyword evidence="2" id="KW-1185">Reference proteome</keyword>
<reference evidence="1 2" key="1">
    <citation type="submission" date="2021-12" db="EMBL/GenBank/DDBJ databases">
        <title>Discovery of the Pendulisporaceae a myxobacterial family with distinct sporulation behavior and unique specialized metabolism.</title>
        <authorList>
            <person name="Garcia R."/>
            <person name="Popoff A."/>
            <person name="Bader C.D."/>
            <person name="Loehr J."/>
            <person name="Walesch S."/>
            <person name="Walt C."/>
            <person name="Boldt J."/>
            <person name="Bunk B."/>
            <person name="Haeckl F.J.F.P.J."/>
            <person name="Gunesch A.P."/>
            <person name="Birkelbach J."/>
            <person name="Nuebel U."/>
            <person name="Pietschmann T."/>
            <person name="Bach T."/>
            <person name="Mueller R."/>
        </authorList>
    </citation>
    <scope>NUCLEOTIDE SEQUENCE [LARGE SCALE GENOMIC DNA]</scope>
    <source>
        <strain evidence="1 2">MSr12523</strain>
    </source>
</reference>
<dbReference type="SUPFAM" id="SSF56801">
    <property type="entry name" value="Acetyl-CoA synthetase-like"/>
    <property type="match status" value="1"/>
</dbReference>
<proteinExistence type="predicted"/>
<dbReference type="RefSeq" id="WP_394843211.1">
    <property type="nucleotide sequence ID" value="NZ_CP089982.1"/>
</dbReference>
<dbReference type="InterPro" id="IPR042099">
    <property type="entry name" value="ANL_N_sf"/>
</dbReference>
<gene>
    <name evidence="1" type="ORF">LZC95_39945</name>
</gene>
<protein>
    <submittedName>
        <fullName evidence="1">Phenylacetate--CoA ligase family protein</fullName>
    </submittedName>
</protein>
<dbReference type="PANTHER" id="PTHR43845">
    <property type="entry name" value="BLR5969 PROTEIN"/>
    <property type="match status" value="1"/>
</dbReference>
<evidence type="ECO:0000313" key="1">
    <source>
        <dbReference type="EMBL" id="WXA92607.1"/>
    </source>
</evidence>
<dbReference type="GO" id="GO:0016874">
    <property type="term" value="F:ligase activity"/>
    <property type="evidence" value="ECO:0007669"/>
    <property type="project" value="UniProtKB-KW"/>
</dbReference>
<organism evidence="1 2">
    <name type="scientific">Pendulispora brunnea</name>
    <dbReference type="NCBI Taxonomy" id="2905690"/>
    <lineage>
        <taxon>Bacteria</taxon>
        <taxon>Pseudomonadati</taxon>
        <taxon>Myxococcota</taxon>
        <taxon>Myxococcia</taxon>
        <taxon>Myxococcales</taxon>
        <taxon>Sorangiineae</taxon>
        <taxon>Pendulisporaceae</taxon>
        <taxon>Pendulispora</taxon>
    </lineage>
</organism>
<dbReference type="PANTHER" id="PTHR43845:SF1">
    <property type="entry name" value="BLR5969 PROTEIN"/>
    <property type="match status" value="1"/>
</dbReference>
<dbReference type="Proteomes" id="UP001379533">
    <property type="component" value="Chromosome"/>
</dbReference>
<dbReference type="EMBL" id="CP089982">
    <property type="protein sequence ID" value="WXA92607.1"/>
    <property type="molecule type" value="Genomic_DNA"/>
</dbReference>
<accession>A0ABZ2K1W2</accession>